<proteinExistence type="predicted"/>
<dbReference type="NCBIfam" id="TIGR00537">
    <property type="entry name" value="hemK_rel_arch"/>
    <property type="match status" value="1"/>
</dbReference>
<dbReference type="GO" id="GO:0035657">
    <property type="term" value="C:eRF1 methyltransferase complex"/>
    <property type="evidence" value="ECO:0007669"/>
    <property type="project" value="TreeGrafter"/>
</dbReference>
<evidence type="ECO:0000313" key="6">
    <source>
        <dbReference type="EMBL" id="MBV0923365.1"/>
    </source>
</evidence>
<organism evidence="6 7">
    <name type="scientific">Haloarcula limicola</name>
    <dbReference type="NCBI Taxonomy" id="1429915"/>
    <lineage>
        <taxon>Archaea</taxon>
        <taxon>Methanobacteriati</taxon>
        <taxon>Methanobacteriota</taxon>
        <taxon>Stenosarchaea group</taxon>
        <taxon>Halobacteria</taxon>
        <taxon>Halobacteriales</taxon>
        <taxon>Haloarculaceae</taxon>
        <taxon>Haloarcula</taxon>
    </lineage>
</organism>
<dbReference type="InterPro" id="IPR052190">
    <property type="entry name" value="Euk-Arch_PrmC-MTase"/>
</dbReference>
<dbReference type="PANTHER" id="PTHR45875">
    <property type="entry name" value="METHYLTRANSFERASE N6AMT1"/>
    <property type="match status" value="1"/>
</dbReference>
<evidence type="ECO:0000313" key="7">
    <source>
        <dbReference type="Proteomes" id="UP000766550"/>
    </source>
</evidence>
<dbReference type="Proteomes" id="UP000766550">
    <property type="component" value="Unassembled WGS sequence"/>
</dbReference>
<keyword evidence="3" id="KW-0949">S-adenosyl-L-methionine</keyword>
<sequence length="214" mass="23108">MREGERTSDADDTGGPDDVTHTGGRPALADRRDVESVYQPAEDSDLLARAASERVGAGDRVLDVGTGSGYVAATMAEAGAESVGADVNPLACRQARENGVRVVRGDLLEPFRDGVFDLVTFNPPYLPTPEEEEWDDWMEHALSGGEDGRRLVDPFLASVGRVLAPDGAALLLVSSLTDPDAVREYGRERGLASERVASEKHPYEELVVLRFTRQ</sequence>
<dbReference type="InterPro" id="IPR041698">
    <property type="entry name" value="Methyltransf_25"/>
</dbReference>
<dbReference type="AlphaFoldDB" id="A0A8J8C7A3"/>
<keyword evidence="1 6" id="KW-0489">Methyltransferase</keyword>
<evidence type="ECO:0000259" key="5">
    <source>
        <dbReference type="Pfam" id="PF13649"/>
    </source>
</evidence>
<dbReference type="CDD" id="cd02440">
    <property type="entry name" value="AdoMet_MTases"/>
    <property type="match status" value="1"/>
</dbReference>
<dbReference type="GO" id="GO:0008276">
    <property type="term" value="F:protein methyltransferase activity"/>
    <property type="evidence" value="ECO:0007669"/>
    <property type="project" value="TreeGrafter"/>
</dbReference>
<dbReference type="SUPFAM" id="SSF53335">
    <property type="entry name" value="S-adenosyl-L-methionine-dependent methyltransferases"/>
    <property type="match status" value="1"/>
</dbReference>
<evidence type="ECO:0000256" key="3">
    <source>
        <dbReference type="ARBA" id="ARBA00022691"/>
    </source>
</evidence>
<dbReference type="PANTHER" id="PTHR45875:SF1">
    <property type="entry name" value="METHYLTRANSFERASE N6AMT1"/>
    <property type="match status" value="1"/>
</dbReference>
<dbReference type="OrthoDB" id="27149at2157"/>
<dbReference type="GO" id="GO:0032259">
    <property type="term" value="P:methylation"/>
    <property type="evidence" value="ECO:0007669"/>
    <property type="project" value="UniProtKB-KW"/>
</dbReference>
<protein>
    <submittedName>
        <fullName evidence="6">Methyltransferase domain-containing protein</fullName>
    </submittedName>
</protein>
<dbReference type="Gene3D" id="3.40.50.150">
    <property type="entry name" value="Vaccinia Virus protein VP39"/>
    <property type="match status" value="1"/>
</dbReference>
<dbReference type="Pfam" id="PF13649">
    <property type="entry name" value="Methyltransf_25"/>
    <property type="match status" value="1"/>
</dbReference>
<accession>A0A8J8C7A3</accession>
<reference evidence="6 7" key="1">
    <citation type="submission" date="2021-06" db="EMBL/GenBank/DDBJ databases">
        <title>New haloarchaea isolates fom saline soil.</title>
        <authorList>
            <person name="Duran-Viseras A."/>
            <person name="Sanchez-Porro C.S."/>
            <person name="Ventosa A."/>
        </authorList>
    </citation>
    <scope>NUCLEOTIDE SEQUENCE [LARGE SCALE GENOMIC DNA]</scope>
    <source>
        <strain evidence="6 7">JCM 183640</strain>
    </source>
</reference>
<feature type="domain" description="Methyltransferase" evidence="5">
    <location>
        <begin position="61"/>
        <end position="133"/>
    </location>
</feature>
<keyword evidence="7" id="KW-1185">Reference proteome</keyword>
<dbReference type="InterPro" id="IPR004557">
    <property type="entry name" value="PrmC-related"/>
</dbReference>
<gene>
    <name evidence="6" type="ORF">KTS45_04060</name>
</gene>
<evidence type="ECO:0000256" key="4">
    <source>
        <dbReference type="SAM" id="MobiDB-lite"/>
    </source>
</evidence>
<dbReference type="NCBIfam" id="NF011527">
    <property type="entry name" value="PRK14968.1-1"/>
    <property type="match status" value="1"/>
</dbReference>
<keyword evidence="2" id="KW-0808">Transferase</keyword>
<name>A0A8J8C7A3_9EURY</name>
<feature type="region of interest" description="Disordered" evidence="4">
    <location>
        <begin position="1"/>
        <end position="40"/>
    </location>
</feature>
<dbReference type="EMBL" id="JAHQXF010000001">
    <property type="protein sequence ID" value="MBV0923365.1"/>
    <property type="molecule type" value="Genomic_DNA"/>
</dbReference>
<dbReference type="InterPro" id="IPR029063">
    <property type="entry name" value="SAM-dependent_MTases_sf"/>
</dbReference>
<evidence type="ECO:0000256" key="2">
    <source>
        <dbReference type="ARBA" id="ARBA00022679"/>
    </source>
</evidence>
<dbReference type="GO" id="GO:0008757">
    <property type="term" value="F:S-adenosylmethionine-dependent methyltransferase activity"/>
    <property type="evidence" value="ECO:0007669"/>
    <property type="project" value="TreeGrafter"/>
</dbReference>
<evidence type="ECO:0000256" key="1">
    <source>
        <dbReference type="ARBA" id="ARBA00022603"/>
    </source>
</evidence>
<dbReference type="RefSeq" id="WP_162316501.1">
    <property type="nucleotide sequence ID" value="NZ_JAHQXF010000001.1"/>
</dbReference>
<comment type="caution">
    <text evidence="6">The sequence shown here is derived from an EMBL/GenBank/DDBJ whole genome shotgun (WGS) entry which is preliminary data.</text>
</comment>